<sequence length="65" mass="7104">MRWGGRCLLHRFRRFGGSSDRFLGRRRCGDFNMPSAQRSVMSATGEVTTSPCRRVGAPADGDGVG</sequence>
<evidence type="ECO:0000313" key="3">
    <source>
        <dbReference type="Proteomes" id="UP000325333"/>
    </source>
</evidence>
<gene>
    <name evidence="2" type="ORF">FH063_003061</name>
</gene>
<proteinExistence type="predicted"/>
<dbReference type="EMBL" id="VEWN01000017">
    <property type="protein sequence ID" value="KAA1053142.1"/>
    <property type="molecule type" value="Genomic_DNA"/>
</dbReference>
<name>A0A5B0KKH2_9PROT</name>
<feature type="region of interest" description="Disordered" evidence="1">
    <location>
        <begin position="41"/>
        <end position="65"/>
    </location>
</feature>
<reference evidence="2 3" key="1">
    <citation type="submission" date="2019-07" db="EMBL/GenBank/DDBJ databases">
        <title>Genome sequencing of the stress-tolerant strain Azospirillum brasilense Az19.</title>
        <authorList>
            <person name="Maroniche G.A."/>
            <person name="Garcia J.E."/>
            <person name="Pagnussat L."/>
            <person name="Amenta M."/>
            <person name="Creus C.M."/>
        </authorList>
    </citation>
    <scope>NUCLEOTIDE SEQUENCE [LARGE SCALE GENOMIC DNA]</scope>
    <source>
        <strain evidence="2 3">Az19</strain>
    </source>
</reference>
<protein>
    <submittedName>
        <fullName evidence="2">Uncharacterized protein</fullName>
    </submittedName>
</protein>
<dbReference type="Proteomes" id="UP000325333">
    <property type="component" value="Unassembled WGS sequence"/>
</dbReference>
<accession>A0A5B0KKH2</accession>
<evidence type="ECO:0000256" key="1">
    <source>
        <dbReference type="SAM" id="MobiDB-lite"/>
    </source>
</evidence>
<evidence type="ECO:0000313" key="2">
    <source>
        <dbReference type="EMBL" id="KAA1053142.1"/>
    </source>
</evidence>
<feature type="compositionally biased region" description="Polar residues" evidence="1">
    <location>
        <begin position="41"/>
        <end position="51"/>
    </location>
</feature>
<organism evidence="2 3">
    <name type="scientific">Azospirillum argentinense</name>
    <dbReference type="NCBI Taxonomy" id="2970906"/>
    <lineage>
        <taxon>Bacteria</taxon>
        <taxon>Pseudomonadati</taxon>
        <taxon>Pseudomonadota</taxon>
        <taxon>Alphaproteobacteria</taxon>
        <taxon>Rhodospirillales</taxon>
        <taxon>Azospirillaceae</taxon>
        <taxon>Azospirillum</taxon>
    </lineage>
</organism>
<dbReference type="AlphaFoldDB" id="A0A5B0KKH2"/>
<comment type="caution">
    <text evidence="2">The sequence shown here is derived from an EMBL/GenBank/DDBJ whole genome shotgun (WGS) entry which is preliminary data.</text>
</comment>